<comment type="caution">
    <text evidence="7">The sequence shown here is derived from an EMBL/GenBank/DDBJ whole genome shotgun (WGS) entry which is preliminary data.</text>
</comment>
<name>A0A972FAP8_9RHOO</name>
<dbReference type="Pfam" id="PF13675">
    <property type="entry name" value="PilJ"/>
    <property type="match status" value="2"/>
</dbReference>
<dbReference type="Proteomes" id="UP000599523">
    <property type="component" value="Unassembled WGS sequence"/>
</dbReference>
<dbReference type="RefSeq" id="WP_168986535.1">
    <property type="nucleotide sequence ID" value="NZ_CAWPHM010000297.1"/>
</dbReference>
<evidence type="ECO:0000256" key="4">
    <source>
        <dbReference type="ARBA" id="ARBA00023136"/>
    </source>
</evidence>
<dbReference type="Gene3D" id="1.20.120.960">
    <property type="entry name" value="Histidine kinase NarX, sensor domain"/>
    <property type="match status" value="1"/>
</dbReference>
<dbReference type="InterPro" id="IPR042295">
    <property type="entry name" value="NarX-like_N_sf"/>
</dbReference>
<dbReference type="AlphaFoldDB" id="A0A972FAP8"/>
<keyword evidence="8" id="KW-1185">Reference proteome</keyword>
<keyword evidence="3" id="KW-1133">Transmembrane helix</keyword>
<dbReference type="GO" id="GO:0016020">
    <property type="term" value="C:membrane"/>
    <property type="evidence" value="ECO:0007669"/>
    <property type="project" value="UniProtKB-SubCell"/>
</dbReference>
<feature type="signal peptide" evidence="5">
    <location>
        <begin position="1"/>
        <end position="29"/>
    </location>
</feature>
<gene>
    <name evidence="7" type="ORF">GPA21_01975</name>
</gene>
<feature type="chain" id="PRO_5037286673" description="NarX-like N-terminal domain-containing protein" evidence="5">
    <location>
        <begin position="30"/>
        <end position="266"/>
    </location>
</feature>
<evidence type="ECO:0000256" key="3">
    <source>
        <dbReference type="ARBA" id="ARBA00022989"/>
    </source>
</evidence>
<feature type="domain" description="NarX-like N-terminal" evidence="6">
    <location>
        <begin position="30"/>
        <end position="121"/>
    </location>
</feature>
<comment type="subcellular location">
    <subcellularLocation>
        <location evidence="1">Membrane</location>
        <topology evidence="1">Multi-pass membrane protein</topology>
    </subcellularLocation>
</comment>
<evidence type="ECO:0000256" key="2">
    <source>
        <dbReference type="ARBA" id="ARBA00022692"/>
    </source>
</evidence>
<evidence type="ECO:0000313" key="8">
    <source>
        <dbReference type="Proteomes" id="UP000599523"/>
    </source>
</evidence>
<reference evidence="7" key="1">
    <citation type="submission" date="2019-12" db="EMBL/GenBank/DDBJ databases">
        <title>Comparative genomics gives insights into the taxonomy of the Azoarcus-Aromatoleum group and reveals separate origins of nif in the plant-associated Azoarcus and non-plant-associated Aromatoleum sub-groups.</title>
        <authorList>
            <person name="Lafos M."/>
            <person name="Maluk M."/>
            <person name="Batista M."/>
            <person name="Junghare M."/>
            <person name="Carmona M."/>
            <person name="Faoro H."/>
            <person name="Cruz L.M."/>
            <person name="Battistoni F."/>
            <person name="De Souza E."/>
            <person name="Pedrosa F."/>
            <person name="Chen W.-M."/>
            <person name="Poole P.S."/>
            <person name="Dixon R.A."/>
            <person name="James E.K."/>
        </authorList>
    </citation>
    <scope>NUCLEOTIDE SEQUENCE</scope>
    <source>
        <strain evidence="7">NSC3</strain>
    </source>
</reference>
<accession>A0A972FAP8</accession>
<keyword evidence="4" id="KW-0472">Membrane</keyword>
<dbReference type="EMBL" id="WTVM01000006">
    <property type="protein sequence ID" value="NMG01742.1"/>
    <property type="molecule type" value="Genomic_DNA"/>
</dbReference>
<evidence type="ECO:0000313" key="7">
    <source>
        <dbReference type="EMBL" id="NMG01742.1"/>
    </source>
</evidence>
<keyword evidence="2" id="KW-0812">Transmembrane</keyword>
<organism evidence="7 8">
    <name type="scientific">Azoarcus taiwanensis</name>
    <dbReference type="NCBI Taxonomy" id="666964"/>
    <lineage>
        <taxon>Bacteria</taxon>
        <taxon>Pseudomonadati</taxon>
        <taxon>Pseudomonadota</taxon>
        <taxon>Betaproteobacteria</taxon>
        <taxon>Rhodocyclales</taxon>
        <taxon>Zoogloeaceae</taxon>
        <taxon>Azoarcus</taxon>
    </lineage>
</organism>
<protein>
    <recommendedName>
        <fullName evidence="6">NarX-like N-terminal domain-containing protein</fullName>
    </recommendedName>
</protein>
<evidence type="ECO:0000259" key="6">
    <source>
        <dbReference type="Pfam" id="PF13675"/>
    </source>
</evidence>
<feature type="domain" description="NarX-like N-terminal" evidence="6">
    <location>
        <begin position="153"/>
        <end position="232"/>
    </location>
</feature>
<keyword evidence="5" id="KW-0732">Signal</keyword>
<proteinExistence type="predicted"/>
<dbReference type="InterPro" id="IPR029095">
    <property type="entry name" value="NarX-like_N"/>
</dbReference>
<evidence type="ECO:0000256" key="1">
    <source>
        <dbReference type="ARBA" id="ARBA00004141"/>
    </source>
</evidence>
<sequence length="266" mass="30069">MTVVRTSTPHVLLLMFLLVLLALPSSATAQITDINTAINKAGRARMLSQRMAKVYFQLGQDVDTQRSQRILDTSLAQFDRQLVELKNYAPNNEIRETYLELEQTWIPLKDLLVGATPQLDNAHAVLELSDRVLALAHQGTNQLEALADTSSGYLVNRSGHLRFLSQRMARNYQAISWGVQNEALADELNNVRAAFVAALNELSEHPDNTLPVKSRLELLRQQWYFFESALDERRLDDQTLATSVATTSERILEMAEEIVELYEAML</sequence>
<evidence type="ECO:0000256" key="5">
    <source>
        <dbReference type="SAM" id="SignalP"/>
    </source>
</evidence>